<feature type="transmembrane region" description="Helical" evidence="4">
    <location>
        <begin position="12"/>
        <end position="31"/>
    </location>
</feature>
<keyword evidence="8" id="KW-1185">Reference proteome</keyword>
<dbReference type="InterPro" id="IPR011712">
    <property type="entry name" value="Sig_transdc_His_kin_sub3_dim/P"/>
</dbReference>
<keyword evidence="4" id="KW-0812">Transmembrane</keyword>
<feature type="transmembrane region" description="Helical" evidence="4">
    <location>
        <begin position="51"/>
        <end position="68"/>
    </location>
</feature>
<dbReference type="InterPro" id="IPR036890">
    <property type="entry name" value="HATPase_C_sf"/>
</dbReference>
<dbReference type="Proteomes" id="UP000829194">
    <property type="component" value="Chromosome"/>
</dbReference>
<evidence type="ECO:0000256" key="2">
    <source>
        <dbReference type="ARBA" id="ARBA00022777"/>
    </source>
</evidence>
<evidence type="ECO:0000313" key="7">
    <source>
        <dbReference type="EMBL" id="UNP31077.1"/>
    </source>
</evidence>
<feature type="transmembrane region" description="Helical" evidence="4">
    <location>
        <begin position="80"/>
        <end position="97"/>
    </location>
</feature>
<dbReference type="RefSeq" id="WP_057942248.1">
    <property type="nucleotide sequence ID" value="NZ_CP011131.1"/>
</dbReference>
<dbReference type="PANTHER" id="PTHR24421:SF59">
    <property type="entry name" value="OXYGEN SENSOR HISTIDINE KINASE NREB"/>
    <property type="match status" value="1"/>
</dbReference>
<feature type="domain" description="Histidine kinase/HSP90-like ATPase" evidence="5">
    <location>
        <begin position="305"/>
        <end position="389"/>
    </location>
</feature>
<dbReference type="EMBL" id="CP093547">
    <property type="protein sequence ID" value="UNP31077.1"/>
    <property type="molecule type" value="Genomic_DNA"/>
</dbReference>
<evidence type="ECO:0000259" key="6">
    <source>
        <dbReference type="Pfam" id="PF07730"/>
    </source>
</evidence>
<proteinExistence type="predicted"/>
<organism evidence="7 8">
    <name type="scientific">Lysobacter gummosus</name>
    <dbReference type="NCBI Taxonomy" id="262324"/>
    <lineage>
        <taxon>Bacteria</taxon>
        <taxon>Pseudomonadati</taxon>
        <taxon>Pseudomonadota</taxon>
        <taxon>Gammaproteobacteria</taxon>
        <taxon>Lysobacterales</taxon>
        <taxon>Lysobacteraceae</taxon>
        <taxon>Lysobacter</taxon>
    </lineage>
</organism>
<dbReference type="Gene3D" id="1.20.5.1930">
    <property type="match status" value="1"/>
</dbReference>
<feature type="transmembrane region" description="Helical" evidence="4">
    <location>
        <begin position="150"/>
        <end position="172"/>
    </location>
</feature>
<feature type="transmembrane region" description="Helical" evidence="4">
    <location>
        <begin position="103"/>
        <end position="119"/>
    </location>
</feature>
<keyword evidence="4" id="KW-1133">Transmembrane helix</keyword>
<evidence type="ECO:0000256" key="3">
    <source>
        <dbReference type="ARBA" id="ARBA00023012"/>
    </source>
</evidence>
<keyword evidence="3" id="KW-0902">Two-component regulatory system</keyword>
<dbReference type="PROSITE" id="PS51257">
    <property type="entry name" value="PROKAR_LIPOPROTEIN"/>
    <property type="match status" value="1"/>
</dbReference>
<dbReference type="PANTHER" id="PTHR24421">
    <property type="entry name" value="NITRATE/NITRITE SENSOR PROTEIN NARX-RELATED"/>
    <property type="match status" value="1"/>
</dbReference>
<evidence type="ECO:0000259" key="5">
    <source>
        <dbReference type="Pfam" id="PF02518"/>
    </source>
</evidence>
<keyword evidence="4" id="KW-0472">Membrane</keyword>
<dbReference type="GO" id="GO:0016301">
    <property type="term" value="F:kinase activity"/>
    <property type="evidence" value="ECO:0007669"/>
    <property type="project" value="UniProtKB-KW"/>
</dbReference>
<keyword evidence="1" id="KW-0808">Transferase</keyword>
<dbReference type="Pfam" id="PF07730">
    <property type="entry name" value="HisKA_3"/>
    <property type="match status" value="1"/>
</dbReference>
<evidence type="ECO:0000313" key="8">
    <source>
        <dbReference type="Proteomes" id="UP000829194"/>
    </source>
</evidence>
<sequence>MLARLTPTQLMRFAGLFTWGMAGCWLVIMWLEPEAASSLPGGSEHTFFLLILRWVAIHLAFGAVYWWASRGLGQRRPGPADHALLLVLTACAIGVGYYSNSGIGSILLMVVAGLLPWLLPLRIGVAWLILSNLSIIPVFVIAIGQPLMVAIVQSVAYAGFSSLVFVSSLVAMQQAQAREDQRRLNAELRATRALLAESARINERTRISRELHDLLGHHLTALSLNLEVAGHLSEGRVKEHVQQAHTLARLLLTDVREAVSQLRENGAIDLSLALRPLAENVPALDIRMDIETPLTLDDPERAHVLLRCTQEIVTNTVRHAGAQHLWIDVRRSGEQILMSARDDGRGADHLIAGNGLRGMRERLQQYGGQLRIETRAEAGFSLHLTLPATAAAMVREGVLT</sequence>
<name>A0ABY3XHI7_9GAMM</name>
<reference evidence="7 8" key="1">
    <citation type="submission" date="2022-03" db="EMBL/GenBank/DDBJ databases">
        <title>Complete genome sequence of Lysobacter capsici VKM B-2533 and Lysobacter gummosus 10.1.1, promising sources of lytic agents.</title>
        <authorList>
            <person name="Tarlachkov S.V."/>
            <person name="Kudryakova I.V."/>
            <person name="Afoshin A.S."/>
            <person name="Leontyevskaya E.A."/>
            <person name="Leontyevskaya N.V."/>
        </authorList>
    </citation>
    <scope>NUCLEOTIDE SEQUENCE [LARGE SCALE GENOMIC DNA]</scope>
    <source>
        <strain evidence="7 8">10.1.1</strain>
    </source>
</reference>
<feature type="domain" description="Signal transduction histidine kinase subgroup 3 dimerisation and phosphoacceptor" evidence="6">
    <location>
        <begin position="203"/>
        <end position="265"/>
    </location>
</feature>
<accession>A0ABY3XHI7</accession>
<dbReference type="SUPFAM" id="SSF55874">
    <property type="entry name" value="ATPase domain of HSP90 chaperone/DNA topoisomerase II/histidine kinase"/>
    <property type="match status" value="1"/>
</dbReference>
<dbReference type="Pfam" id="PF02518">
    <property type="entry name" value="HATPase_c"/>
    <property type="match status" value="1"/>
</dbReference>
<dbReference type="Gene3D" id="3.30.565.10">
    <property type="entry name" value="Histidine kinase-like ATPase, C-terminal domain"/>
    <property type="match status" value="1"/>
</dbReference>
<protein>
    <submittedName>
        <fullName evidence="7">Histidine kinase</fullName>
    </submittedName>
</protein>
<dbReference type="InterPro" id="IPR050482">
    <property type="entry name" value="Sensor_HK_TwoCompSys"/>
</dbReference>
<evidence type="ECO:0000256" key="1">
    <source>
        <dbReference type="ARBA" id="ARBA00022679"/>
    </source>
</evidence>
<feature type="transmembrane region" description="Helical" evidence="4">
    <location>
        <begin position="126"/>
        <end position="144"/>
    </location>
</feature>
<dbReference type="InterPro" id="IPR003594">
    <property type="entry name" value="HATPase_dom"/>
</dbReference>
<evidence type="ECO:0000256" key="4">
    <source>
        <dbReference type="SAM" id="Phobius"/>
    </source>
</evidence>
<keyword evidence="2 7" id="KW-0418">Kinase</keyword>
<gene>
    <name evidence="7" type="ORF">MOV92_07470</name>
</gene>
<dbReference type="CDD" id="cd16917">
    <property type="entry name" value="HATPase_UhpB-NarQ-NarX-like"/>
    <property type="match status" value="1"/>
</dbReference>